<evidence type="ECO:0000313" key="3">
    <source>
        <dbReference type="EnsemblMetazoa" id="CLYHEMP013335.1"/>
    </source>
</evidence>
<feature type="compositionally biased region" description="Basic and acidic residues" evidence="1">
    <location>
        <begin position="966"/>
        <end position="996"/>
    </location>
</feature>
<dbReference type="EnsemblMetazoa" id="CLYHEMT013335.1">
    <property type="protein sequence ID" value="CLYHEMP013335.1"/>
    <property type="gene ID" value="CLYHEMG013335"/>
</dbReference>
<reference evidence="3" key="1">
    <citation type="submission" date="2021-01" db="UniProtKB">
        <authorList>
            <consortium name="EnsemblMetazoa"/>
        </authorList>
    </citation>
    <scope>IDENTIFICATION</scope>
</reference>
<feature type="compositionally biased region" description="Polar residues" evidence="1">
    <location>
        <begin position="699"/>
        <end position="715"/>
    </location>
</feature>
<feature type="region of interest" description="Disordered" evidence="1">
    <location>
        <begin position="203"/>
        <end position="294"/>
    </location>
</feature>
<feature type="compositionally biased region" description="Basic and acidic residues" evidence="1">
    <location>
        <begin position="209"/>
        <end position="239"/>
    </location>
</feature>
<feature type="compositionally biased region" description="Basic and acidic residues" evidence="1">
    <location>
        <begin position="654"/>
        <end position="684"/>
    </location>
</feature>
<evidence type="ECO:0000256" key="1">
    <source>
        <dbReference type="SAM" id="MobiDB-lite"/>
    </source>
</evidence>
<evidence type="ECO:0000256" key="2">
    <source>
        <dbReference type="SAM" id="SignalP"/>
    </source>
</evidence>
<feature type="compositionally biased region" description="Acidic residues" evidence="1">
    <location>
        <begin position="956"/>
        <end position="965"/>
    </location>
</feature>
<proteinExistence type="predicted"/>
<feature type="compositionally biased region" description="Basic and acidic residues" evidence="1">
    <location>
        <begin position="763"/>
        <end position="788"/>
    </location>
</feature>
<sequence length="1073" mass="125077">MNLWSSFATLIALAIIQSLMVHETMALKNTLDDRNSLDQMDLDNLKMSTSKAPLAKDDLQIITDNLKKRLNRRKRFRRASLNFDKTDEKSQQPDNRTMSQKLYDAFEPVHQKLDDTKQKLIKTSNMVRQKLFNVYQYIRSHNKKDTDDDFPIEQMLHEGFTPVQKTIQDITESLVSVGGDLRDKTYNMYMAFESELKRKLKNTAGTTENGKENYRKASRDYSDLHREKVTGDDHRESSSFKDANPPSNSHEDLGFVVVKRSDPKDTSTLTGDDVIGSTKNPSTQTKTASQQQQDIQDDIAKLEEALKKLREKKKQQTTTSFQMEPVQPTNPTQMMDRDYIGDMNRDHQVNDRIQSNYHMNKQNQDNYDGEEYFDRHMKREDSDNYMNHMKGENYMSSDDRDDMNYMNRMKREEEQNYMNQMNRDNQMNVDDHTNREDYMNRDMNREYGHMDEHKHEDEERYGFENVDHPQPTESQKEPNLEDTKNKIRVGGKLTAEEWQQVLDTLHSNNKETIRKRPVSDSSLDAHGMHISDRRRSNFQRKTYGQRRRAGARKAPMKSNNPWVGSEESVQTNSDDAEYQHFNSLREEAVKDPNMPKKSVQVQPLSEKHQQFRSHVQGLADPVSDSLTLDTNGNVISQDDYEDYDGMRYRGGYGLRDRKEPSHEWKEESRQDQLDAHRFALRENNIDTPASGGRAVRDPITSNGKNIKTKPTSHQQRLNERISKFYDQDSKEFIPRGTEERGANKFGSSRPKTPKTQTPQGLRNNKEEPGSDNNFKKSSQDSSTEERVAIDQSKLPNKESSYEELESSENRINDLSSSDGEVNQKKEEEEEGEDQLEDEEPTVKTPGIGLRHEHELEDEDDDPKKGVDISTEVGDLEEEIDDEQEEKGMNDMNMDKYEQASDVFDAKQLAEIQALAKEWNMVRKKMRKLALKKKKNKGGNDKKSRPKPKRKLIDGGDINEDINEEEELKKKQEEEIKKTEKKKNEKKENEKKESESDKSEDEEVFDYAEDNALDSFNDKGEEPRDTYIDTTKRDSSTLEQHYDDSAPDLSTEDEKELDYLERLNKATQSFRRFR</sequence>
<feature type="compositionally biased region" description="Acidic residues" evidence="1">
    <location>
        <begin position="827"/>
        <end position="839"/>
    </location>
</feature>
<feature type="region of interest" description="Disordered" evidence="1">
    <location>
        <begin position="928"/>
        <end position="1052"/>
    </location>
</feature>
<feature type="compositionally biased region" description="Basic and acidic residues" evidence="1">
    <location>
        <begin position="474"/>
        <end position="483"/>
    </location>
</feature>
<organism evidence="3 4">
    <name type="scientific">Clytia hemisphaerica</name>
    <dbReference type="NCBI Taxonomy" id="252671"/>
    <lineage>
        <taxon>Eukaryota</taxon>
        <taxon>Metazoa</taxon>
        <taxon>Cnidaria</taxon>
        <taxon>Hydrozoa</taxon>
        <taxon>Hydroidolina</taxon>
        <taxon>Leptothecata</taxon>
        <taxon>Obeliida</taxon>
        <taxon>Clytiidae</taxon>
        <taxon>Clytia</taxon>
    </lineage>
</organism>
<evidence type="ECO:0000313" key="4">
    <source>
        <dbReference type="Proteomes" id="UP000594262"/>
    </source>
</evidence>
<feature type="compositionally biased region" description="Basic and acidic residues" evidence="1">
    <location>
        <begin position="1015"/>
        <end position="1043"/>
    </location>
</feature>
<feature type="compositionally biased region" description="Basic and acidic residues" evidence="1">
    <location>
        <begin position="249"/>
        <end position="265"/>
    </location>
</feature>
<feature type="signal peptide" evidence="2">
    <location>
        <begin position="1"/>
        <end position="26"/>
    </location>
</feature>
<dbReference type="AlphaFoldDB" id="A0A7M5WUH5"/>
<keyword evidence="4" id="KW-1185">Reference proteome</keyword>
<dbReference type="GeneID" id="136797961"/>
<feature type="compositionally biased region" description="Polar residues" evidence="1">
    <location>
        <begin position="557"/>
        <end position="572"/>
    </location>
</feature>
<feature type="region of interest" description="Disordered" evidence="1">
    <location>
        <begin position="451"/>
        <end position="483"/>
    </location>
</feature>
<feature type="region of interest" description="Disordered" evidence="1">
    <location>
        <begin position="541"/>
        <end position="572"/>
    </location>
</feature>
<feature type="chain" id="PRO_5029608357" evidence="2">
    <location>
        <begin position="27"/>
        <end position="1073"/>
    </location>
</feature>
<feature type="compositionally biased region" description="Basic and acidic residues" evidence="1">
    <location>
        <begin position="451"/>
        <end position="467"/>
    </location>
</feature>
<name>A0A7M5WUH5_9CNID</name>
<dbReference type="Proteomes" id="UP000594262">
    <property type="component" value="Unplaced"/>
</dbReference>
<feature type="compositionally biased region" description="Acidic residues" evidence="1">
    <location>
        <begin position="997"/>
        <end position="1011"/>
    </location>
</feature>
<feature type="compositionally biased region" description="Acidic residues" evidence="1">
    <location>
        <begin position="873"/>
        <end position="884"/>
    </location>
</feature>
<feature type="region of interest" description="Disordered" evidence="1">
    <location>
        <begin position="310"/>
        <end position="336"/>
    </location>
</feature>
<feature type="compositionally biased region" description="Polar residues" evidence="1">
    <location>
        <begin position="745"/>
        <end position="762"/>
    </location>
</feature>
<feature type="compositionally biased region" description="Low complexity" evidence="1">
    <location>
        <begin position="282"/>
        <end position="294"/>
    </location>
</feature>
<feature type="compositionally biased region" description="Basic and acidic residues" evidence="1">
    <location>
        <begin position="716"/>
        <end position="742"/>
    </location>
</feature>
<feature type="compositionally biased region" description="Basic residues" evidence="1">
    <location>
        <begin position="543"/>
        <end position="555"/>
    </location>
</feature>
<feature type="region of interest" description="Disordered" evidence="1">
    <location>
        <begin position="651"/>
        <end position="892"/>
    </location>
</feature>
<dbReference type="RefSeq" id="XP_066910639.1">
    <property type="nucleotide sequence ID" value="XM_067054538.1"/>
</dbReference>
<accession>A0A7M5WUH5</accession>
<protein>
    <submittedName>
        <fullName evidence="3">Uncharacterized protein</fullName>
    </submittedName>
</protein>
<keyword evidence="2" id="KW-0732">Signal</keyword>
<feature type="compositionally biased region" description="Polar residues" evidence="1">
    <location>
        <begin position="316"/>
        <end position="333"/>
    </location>
</feature>